<feature type="compositionally biased region" description="Pro residues" evidence="6">
    <location>
        <begin position="154"/>
        <end position="170"/>
    </location>
</feature>
<reference evidence="8 9" key="1">
    <citation type="submission" date="2018-02" db="EMBL/GenBank/DDBJ databases">
        <title>The genomes of Aspergillus section Nigri reveals drivers in fungal speciation.</title>
        <authorList>
            <consortium name="DOE Joint Genome Institute"/>
            <person name="Vesth T.C."/>
            <person name="Nybo J."/>
            <person name="Theobald S."/>
            <person name="Brandl J."/>
            <person name="Frisvad J.C."/>
            <person name="Nielsen K.F."/>
            <person name="Lyhne E.K."/>
            <person name="Kogle M.E."/>
            <person name="Kuo A."/>
            <person name="Riley R."/>
            <person name="Clum A."/>
            <person name="Nolan M."/>
            <person name="Lipzen A."/>
            <person name="Salamov A."/>
            <person name="Henrissat B."/>
            <person name="Wiebenga A."/>
            <person name="De vries R.P."/>
            <person name="Grigoriev I.V."/>
            <person name="Mortensen U.H."/>
            <person name="Andersen M.R."/>
            <person name="Baker S.E."/>
        </authorList>
    </citation>
    <scope>NUCLEOTIDE SEQUENCE [LARGE SCALE GENOMIC DNA]</scope>
    <source>
        <strain evidence="8 9">CBS 101889</strain>
    </source>
</reference>
<evidence type="ECO:0000313" key="8">
    <source>
        <dbReference type="EMBL" id="RAL15737.1"/>
    </source>
</evidence>
<evidence type="ECO:0000313" key="9">
    <source>
        <dbReference type="Proteomes" id="UP000248961"/>
    </source>
</evidence>
<evidence type="ECO:0000256" key="1">
    <source>
        <dbReference type="ARBA" id="ARBA00004123"/>
    </source>
</evidence>
<accession>A0A395I6P8</accession>
<proteinExistence type="inferred from homology"/>
<dbReference type="Proteomes" id="UP000248961">
    <property type="component" value="Unassembled WGS sequence"/>
</dbReference>
<feature type="compositionally biased region" description="Low complexity" evidence="6">
    <location>
        <begin position="171"/>
        <end position="180"/>
    </location>
</feature>
<feature type="region of interest" description="Disordered" evidence="6">
    <location>
        <begin position="95"/>
        <end position="180"/>
    </location>
</feature>
<evidence type="ECO:0000259" key="7">
    <source>
        <dbReference type="Pfam" id="PF05460"/>
    </source>
</evidence>
<feature type="domain" description="ORC6 first cyclin-like" evidence="7">
    <location>
        <begin position="10"/>
        <end position="95"/>
    </location>
</feature>
<dbReference type="InterPro" id="IPR008721">
    <property type="entry name" value="ORC6_cyclin_first"/>
</dbReference>
<dbReference type="VEuPathDB" id="FungiDB:BO97DRAFT_361820"/>
<gene>
    <name evidence="8" type="ORF">BO97DRAFT_361820</name>
</gene>
<dbReference type="Pfam" id="PF05460">
    <property type="entry name" value="ORC6"/>
    <property type="match status" value="1"/>
</dbReference>
<evidence type="ECO:0000256" key="5">
    <source>
        <dbReference type="ARBA" id="ARBA00023242"/>
    </source>
</evidence>
<comment type="subcellular location">
    <subcellularLocation>
        <location evidence="1">Nucleus</location>
    </subcellularLocation>
</comment>
<dbReference type="STRING" id="1450537.A0A395I6P8"/>
<feature type="compositionally biased region" description="Low complexity" evidence="6">
    <location>
        <begin position="95"/>
        <end position="147"/>
    </location>
</feature>
<dbReference type="GO" id="GO:0003677">
    <property type="term" value="F:DNA binding"/>
    <property type="evidence" value="ECO:0007669"/>
    <property type="project" value="UniProtKB-KW"/>
</dbReference>
<dbReference type="AlphaFoldDB" id="A0A395I6P8"/>
<keyword evidence="4" id="KW-0238">DNA-binding</keyword>
<sequence length="471" mass="50880">MNNRPVEQALATLLPTHAQDLPPDLLSLAISLVAQSRSFSASLKPEEEIARPYACAEIACRRLTRALKLPSLLGHPPCPPRAYKKLYAFLDRSLSSGGSSAPGTPSRARSTPSTPTKAAAARRTTAQTPSRTPATATAAGNLTNTPTQSTPLKRPLPPNDTPTKPTPTPRKPTTTAAARTYGLSTSTKIPDAPNWIMTSIRTVCKTLSTPAPRMSTWSRPPISRTLPPHIFAGVSSILFFVSEVTATKRGEDSEDDDDDELLEFLEPILTVRGDGEADEEYRELVHALVVAVYFLVLARRRQPAEDEGGGQAGSGSGAADDAKVMDKKTFTEMRQTALVSLGLPATERRHREDVDQWIAVIMEQGWAQGREWFENIPRAGEWDGDAEFMSDAEGEEAGDGDGGGGGGGAQARKRLRIRSELGAGATSGGLLPGLGTMMQDRVDWLSEDRREDYLLWKADIMARVEQIEKAA</sequence>
<dbReference type="OrthoDB" id="5367324at2759"/>
<dbReference type="GO" id="GO:0005664">
    <property type="term" value="C:nuclear origin of replication recognition complex"/>
    <property type="evidence" value="ECO:0007669"/>
    <property type="project" value="InterPro"/>
</dbReference>
<keyword evidence="9" id="KW-1185">Reference proteome</keyword>
<evidence type="ECO:0000256" key="3">
    <source>
        <dbReference type="ARBA" id="ARBA00022705"/>
    </source>
</evidence>
<protein>
    <recommendedName>
        <fullName evidence="7">ORC6 first cyclin-like domain-containing protein</fullName>
    </recommendedName>
</protein>
<dbReference type="RefSeq" id="XP_025554891.1">
    <property type="nucleotide sequence ID" value="XM_025692430.1"/>
</dbReference>
<keyword evidence="3" id="KW-0235">DNA replication</keyword>
<feature type="non-terminal residue" evidence="8">
    <location>
        <position position="471"/>
    </location>
</feature>
<organism evidence="8 9">
    <name type="scientific">Aspergillus homomorphus (strain CBS 101889)</name>
    <dbReference type="NCBI Taxonomy" id="1450537"/>
    <lineage>
        <taxon>Eukaryota</taxon>
        <taxon>Fungi</taxon>
        <taxon>Dikarya</taxon>
        <taxon>Ascomycota</taxon>
        <taxon>Pezizomycotina</taxon>
        <taxon>Eurotiomycetes</taxon>
        <taxon>Eurotiomycetidae</taxon>
        <taxon>Eurotiales</taxon>
        <taxon>Aspergillaceae</taxon>
        <taxon>Aspergillus</taxon>
        <taxon>Aspergillus subgen. Circumdati</taxon>
    </lineage>
</organism>
<name>A0A395I6P8_ASPHC</name>
<dbReference type="GeneID" id="37196719"/>
<dbReference type="GO" id="GO:0006260">
    <property type="term" value="P:DNA replication"/>
    <property type="evidence" value="ECO:0007669"/>
    <property type="project" value="UniProtKB-KW"/>
</dbReference>
<evidence type="ECO:0000256" key="6">
    <source>
        <dbReference type="SAM" id="MobiDB-lite"/>
    </source>
</evidence>
<evidence type="ECO:0000256" key="4">
    <source>
        <dbReference type="ARBA" id="ARBA00023125"/>
    </source>
</evidence>
<comment type="similarity">
    <text evidence="2">Belongs to the ORC6 family.</text>
</comment>
<keyword evidence="5" id="KW-0539">Nucleus</keyword>
<evidence type="ECO:0000256" key="2">
    <source>
        <dbReference type="ARBA" id="ARBA00010840"/>
    </source>
</evidence>
<dbReference type="EMBL" id="KZ824270">
    <property type="protein sequence ID" value="RAL15737.1"/>
    <property type="molecule type" value="Genomic_DNA"/>
</dbReference>